<dbReference type="EMBL" id="JACEOG010000001">
    <property type="protein sequence ID" value="MBA4608007.1"/>
    <property type="molecule type" value="Genomic_DNA"/>
</dbReference>
<proteinExistence type="predicted"/>
<reference evidence="1 2" key="1">
    <citation type="submission" date="2020-07" db="EMBL/GenBank/DDBJ databases">
        <title>Draft genome and description of Aeromicrobium phoceense strain Marseille-Q0843 isolated from healthy skin swab.</title>
        <authorList>
            <person name="Boxberger M."/>
            <person name="La Scola B."/>
        </authorList>
    </citation>
    <scope>NUCLEOTIDE SEQUENCE [LARGE SCALE GENOMIC DNA]</scope>
    <source>
        <strain evidence="1 2">Marseille-Q0843</strain>
    </source>
</reference>
<dbReference type="Proteomes" id="UP000550354">
    <property type="component" value="Unassembled WGS sequence"/>
</dbReference>
<dbReference type="InterPro" id="IPR006439">
    <property type="entry name" value="HAD-SF_hydro_IA"/>
</dbReference>
<dbReference type="PANTHER" id="PTHR47829">
    <property type="entry name" value="HYDROLASE, PUTATIVE (AFU_ORTHOLOGUE AFUA_1G12880)-RELATED"/>
    <property type="match status" value="1"/>
</dbReference>
<dbReference type="AlphaFoldDB" id="A0A838XDU5"/>
<evidence type="ECO:0000313" key="2">
    <source>
        <dbReference type="Proteomes" id="UP000550354"/>
    </source>
</evidence>
<dbReference type="PANTHER" id="PTHR47829:SF1">
    <property type="entry name" value="HAD FAMILY PHOSPHATASE"/>
    <property type="match status" value="1"/>
</dbReference>
<dbReference type="CDD" id="cd02603">
    <property type="entry name" value="HAD_sEH-N_like"/>
    <property type="match status" value="1"/>
</dbReference>
<keyword evidence="2" id="KW-1185">Reference proteome</keyword>
<gene>
    <name evidence="1" type="ORF">H1W00_05910</name>
</gene>
<dbReference type="SFLD" id="SFLDS00003">
    <property type="entry name" value="Haloacid_Dehalogenase"/>
    <property type="match status" value="1"/>
</dbReference>
<dbReference type="PRINTS" id="PR00413">
    <property type="entry name" value="HADHALOGNASE"/>
</dbReference>
<dbReference type="Gene3D" id="3.40.50.1000">
    <property type="entry name" value="HAD superfamily/HAD-like"/>
    <property type="match status" value="1"/>
</dbReference>
<dbReference type="SUPFAM" id="SSF56784">
    <property type="entry name" value="HAD-like"/>
    <property type="match status" value="1"/>
</dbReference>
<protein>
    <submittedName>
        <fullName evidence="1">HAD family phosphatase</fullName>
    </submittedName>
</protein>
<evidence type="ECO:0000313" key="1">
    <source>
        <dbReference type="EMBL" id="MBA4608007.1"/>
    </source>
</evidence>
<dbReference type="SFLD" id="SFLDG01129">
    <property type="entry name" value="C1.5:_HAD__Beta-PGM__Phosphata"/>
    <property type="match status" value="1"/>
</dbReference>
<dbReference type="InterPro" id="IPR023214">
    <property type="entry name" value="HAD_sf"/>
</dbReference>
<accession>A0A838XDU5</accession>
<dbReference type="NCBIfam" id="TIGR01509">
    <property type="entry name" value="HAD-SF-IA-v3"/>
    <property type="match status" value="1"/>
</dbReference>
<sequence>MSDNDARVVASAEPPRAVLFDFGGVLTGSVFASFERFSREECGDPDALVRALTDDEEARAALVDHECGRIEDEAFEEAVARALAVRGATVEPQGLIARMQRDLHPDPAMTALVRRLKDEGIAVALVSNSLGRDCYTGHGLDELFDVQAISGREGVRKPSRALYEVACERLGVRPSEAIMIDDLAMNIRAAAALGLGGIVHREAAETIAALTDMLGLAPGTLDADSSVPTT</sequence>
<organism evidence="1 2">
    <name type="scientific">Aeromicrobium phoceense</name>
    <dbReference type="NCBI Taxonomy" id="2754045"/>
    <lineage>
        <taxon>Bacteria</taxon>
        <taxon>Bacillati</taxon>
        <taxon>Actinomycetota</taxon>
        <taxon>Actinomycetes</taxon>
        <taxon>Propionibacteriales</taxon>
        <taxon>Nocardioidaceae</taxon>
        <taxon>Aeromicrobium</taxon>
    </lineage>
</organism>
<dbReference type="Pfam" id="PF00702">
    <property type="entry name" value="Hydrolase"/>
    <property type="match status" value="1"/>
</dbReference>
<name>A0A838XDU5_9ACTN</name>
<comment type="caution">
    <text evidence="1">The sequence shown here is derived from an EMBL/GenBank/DDBJ whole genome shotgun (WGS) entry which is preliminary data.</text>
</comment>
<dbReference type="RefSeq" id="WP_181754497.1">
    <property type="nucleotide sequence ID" value="NZ_JACEOG010000001.1"/>
</dbReference>
<dbReference type="InterPro" id="IPR036412">
    <property type="entry name" value="HAD-like_sf"/>
</dbReference>
<dbReference type="InterPro" id="IPR052898">
    <property type="entry name" value="ACAD10-like"/>
</dbReference>